<dbReference type="SUPFAM" id="SSF55729">
    <property type="entry name" value="Acyl-CoA N-acyltransferases (Nat)"/>
    <property type="match status" value="2"/>
</dbReference>
<evidence type="ECO:0000256" key="2">
    <source>
        <dbReference type="ARBA" id="ARBA00023315"/>
    </source>
</evidence>
<protein>
    <submittedName>
        <fullName evidence="4">Acetyltransferase (GNAT) family protein</fullName>
    </submittedName>
</protein>
<evidence type="ECO:0000259" key="3">
    <source>
        <dbReference type="PROSITE" id="PS51186"/>
    </source>
</evidence>
<comment type="caution">
    <text evidence="4">The sequence shown here is derived from an EMBL/GenBank/DDBJ whole genome shotgun (WGS) entry which is preliminary data.</text>
</comment>
<evidence type="ECO:0000313" key="4">
    <source>
        <dbReference type="EMBL" id="RKT77413.1"/>
    </source>
</evidence>
<dbReference type="AlphaFoldDB" id="A0A495XY40"/>
<evidence type="ECO:0000313" key="5">
    <source>
        <dbReference type="Proteomes" id="UP000278440"/>
    </source>
</evidence>
<dbReference type="InterPro" id="IPR000182">
    <property type="entry name" value="GNAT_dom"/>
</dbReference>
<dbReference type="InterPro" id="IPR050832">
    <property type="entry name" value="Bact_Acetyltransf"/>
</dbReference>
<dbReference type="PANTHER" id="PTHR43877">
    <property type="entry name" value="AMINOALKYLPHOSPHONATE N-ACETYLTRANSFERASE-RELATED-RELATED"/>
    <property type="match status" value="1"/>
</dbReference>
<dbReference type="Pfam" id="PF00583">
    <property type="entry name" value="Acetyltransf_1"/>
    <property type="match status" value="1"/>
</dbReference>
<dbReference type="GO" id="GO:0016747">
    <property type="term" value="F:acyltransferase activity, transferring groups other than amino-acyl groups"/>
    <property type="evidence" value="ECO:0007669"/>
    <property type="project" value="InterPro"/>
</dbReference>
<accession>A0A495XY40</accession>
<dbReference type="Gene3D" id="3.40.630.30">
    <property type="match status" value="1"/>
</dbReference>
<name>A0A495XY40_9MICO</name>
<proteinExistence type="predicted"/>
<dbReference type="InterPro" id="IPR016181">
    <property type="entry name" value="Acyl_CoA_acyltransferase"/>
</dbReference>
<keyword evidence="2" id="KW-0012">Acyltransferase</keyword>
<sequence length="333" mass="35663">MSSHPTPSPIAGAPASATDDVTAPLAAAMAGLGLVVRPLTTADSAAVFELMAQDERDVLGEAEIEEADLVGDWQRPSFDLGTQSIGVLTPGPDPRLVGYAEVYEGRWGAATVAVAHRGRGIGTALATWMQAVSRRDGRGLVGMPVPAGSPGDRLLEALGYAVAWTSWVLALPPGEQVQPQPLPTGYAVRTAEPDEYRAVHDVIEDAFLEWSVRERERFEDFAASTVRRPGFEPWHLRVVTDETLTPVGACLLQLAAEGTVGYVARLAVRLDRRGRGLARALLVDAFALAREHGAERSELSTDSRTGALGLYERVGMVVTSTWVHRVRDTGPRA</sequence>
<dbReference type="EMBL" id="RBXT01000001">
    <property type="protein sequence ID" value="RKT77413.1"/>
    <property type="molecule type" value="Genomic_DNA"/>
</dbReference>
<keyword evidence="1 4" id="KW-0808">Transferase</keyword>
<keyword evidence="5" id="KW-1185">Reference proteome</keyword>
<dbReference type="Proteomes" id="UP000278440">
    <property type="component" value="Unassembled WGS sequence"/>
</dbReference>
<dbReference type="CDD" id="cd04301">
    <property type="entry name" value="NAT_SF"/>
    <property type="match status" value="1"/>
</dbReference>
<reference evidence="4 5" key="1">
    <citation type="submission" date="2018-10" db="EMBL/GenBank/DDBJ databases">
        <title>Sequencing the genomes of 1000 actinobacteria strains.</title>
        <authorList>
            <person name="Klenk H.-P."/>
        </authorList>
    </citation>
    <scope>NUCLEOTIDE SEQUENCE [LARGE SCALE GENOMIC DNA]</scope>
    <source>
        <strain evidence="4 5">DSM 44267</strain>
    </source>
</reference>
<gene>
    <name evidence="4" type="ORF">DFJ68_0834</name>
</gene>
<dbReference type="PROSITE" id="PS51186">
    <property type="entry name" value="GNAT"/>
    <property type="match status" value="2"/>
</dbReference>
<feature type="domain" description="N-acetyltransferase" evidence="3">
    <location>
        <begin position="186"/>
        <end position="333"/>
    </location>
</feature>
<evidence type="ECO:0000256" key="1">
    <source>
        <dbReference type="ARBA" id="ARBA00022679"/>
    </source>
</evidence>
<feature type="domain" description="N-acetyltransferase" evidence="3">
    <location>
        <begin position="34"/>
        <end position="178"/>
    </location>
</feature>
<organism evidence="4 5">
    <name type="scientific">Terracoccus luteus</name>
    <dbReference type="NCBI Taxonomy" id="53356"/>
    <lineage>
        <taxon>Bacteria</taxon>
        <taxon>Bacillati</taxon>
        <taxon>Actinomycetota</taxon>
        <taxon>Actinomycetes</taxon>
        <taxon>Micrococcales</taxon>
        <taxon>Intrasporangiaceae</taxon>
        <taxon>Terracoccus</taxon>
    </lineage>
</organism>